<sequence>MTHLTHEDEHAVDRLTLHLLQDAYFDVVAVLRGAQPKAASAILAVMEQRVANALSRMCRDDSEGTGSKSIALAVGERLGEIMEQAHGRANAAKVA</sequence>
<evidence type="ECO:0000313" key="2">
    <source>
        <dbReference type="Proteomes" id="UP001236369"/>
    </source>
</evidence>
<reference evidence="1 2" key="1">
    <citation type="submission" date="2023-07" db="EMBL/GenBank/DDBJ databases">
        <title>Genomic Encyclopedia of Type Strains, Phase IV (KMG-IV): sequencing the most valuable type-strain genomes for metagenomic binning, comparative biology and taxonomic classification.</title>
        <authorList>
            <person name="Goeker M."/>
        </authorList>
    </citation>
    <scope>NUCLEOTIDE SEQUENCE [LARGE SCALE GENOMIC DNA]</scope>
    <source>
        <strain evidence="1 2">DSM 19562</strain>
    </source>
</reference>
<dbReference type="Proteomes" id="UP001236369">
    <property type="component" value="Unassembled WGS sequence"/>
</dbReference>
<dbReference type="EMBL" id="JAUSVV010000002">
    <property type="protein sequence ID" value="MDQ0441717.1"/>
    <property type="molecule type" value="Genomic_DNA"/>
</dbReference>
<keyword evidence="2" id="KW-1185">Reference proteome</keyword>
<gene>
    <name evidence="1" type="ORF">QO016_001200</name>
</gene>
<evidence type="ECO:0008006" key="3">
    <source>
        <dbReference type="Google" id="ProtNLM"/>
    </source>
</evidence>
<proteinExistence type="predicted"/>
<evidence type="ECO:0000313" key="1">
    <source>
        <dbReference type="EMBL" id="MDQ0441717.1"/>
    </source>
</evidence>
<dbReference type="RefSeq" id="WP_238251388.1">
    <property type="nucleotide sequence ID" value="NZ_BPQX01000051.1"/>
</dbReference>
<protein>
    <recommendedName>
        <fullName evidence="3">Flagellar protein FliS</fullName>
    </recommendedName>
</protein>
<name>A0ABU0HIF0_9HYPH</name>
<accession>A0ABU0HIF0</accession>
<comment type="caution">
    <text evidence="1">The sequence shown here is derived from an EMBL/GenBank/DDBJ whole genome shotgun (WGS) entry which is preliminary data.</text>
</comment>
<organism evidence="1 2">
    <name type="scientific">Methylobacterium persicinum</name>
    <dbReference type="NCBI Taxonomy" id="374426"/>
    <lineage>
        <taxon>Bacteria</taxon>
        <taxon>Pseudomonadati</taxon>
        <taxon>Pseudomonadota</taxon>
        <taxon>Alphaproteobacteria</taxon>
        <taxon>Hyphomicrobiales</taxon>
        <taxon>Methylobacteriaceae</taxon>
        <taxon>Methylobacterium</taxon>
    </lineage>
</organism>